<feature type="compositionally biased region" description="Low complexity" evidence="16">
    <location>
        <begin position="71"/>
        <end position="85"/>
    </location>
</feature>
<keyword evidence="9 15" id="KW-1177">Microtubular inwards viral transport</keyword>
<organism evidence="17 18">
    <name type="scientific">Zalophus californianus papillomavirus 1</name>
    <dbReference type="NCBI Taxonomy" id="998829"/>
    <lineage>
        <taxon>Viruses</taxon>
        <taxon>Monodnaviria</taxon>
        <taxon>Shotokuvirae</taxon>
        <taxon>Cossaviricota</taxon>
        <taxon>Papovaviricetes</taxon>
        <taxon>Zurhausenvirales</taxon>
        <taxon>Papillomaviridae</taxon>
        <taxon>Firstpapillomavirinae</taxon>
        <taxon>Dyonupapillomavirus</taxon>
        <taxon>Dyonupapillomavirus 1</taxon>
    </lineage>
</organism>
<dbReference type="GO" id="GO:0003677">
    <property type="term" value="F:DNA binding"/>
    <property type="evidence" value="ECO:0007669"/>
    <property type="project" value="UniProtKB-UniRule"/>
</dbReference>
<reference evidence="17 18" key="1">
    <citation type="submission" date="2010-09" db="EMBL/GenBank/DDBJ databases">
        <authorList>
            <person name="Rivera R."/>
            <person name="Robles-Sikisaka R."/>
            <person name="Wellehan J.F.X.Jr."/>
            <person name="Nollens H."/>
        </authorList>
    </citation>
    <scope>NUCLEOTIDE SEQUENCE [LARGE SCALE GENOMIC DNA]</scope>
    <source>
        <strain evidence="17">ZcPV1_2008</strain>
    </source>
</reference>
<accession>F2X1C7</accession>
<evidence type="ECO:0000256" key="4">
    <source>
        <dbReference type="ARBA" id="ARBA00022562"/>
    </source>
</evidence>
<evidence type="ECO:0000256" key="5">
    <source>
        <dbReference type="ARBA" id="ARBA00022581"/>
    </source>
</evidence>
<proteinExistence type="inferred from homology"/>
<reference evidence="17 18" key="2">
    <citation type="submission" date="2011-03" db="EMBL/GenBank/DDBJ databases">
        <title>Characterization of a novel papillomavirus species (ZcPV1) from two California sea lions (Zalophus californianus).</title>
        <authorList>
            <person name="Hoffman E.M."/>
            <person name="Stacy B.A."/>
            <person name="Jensen E.D."/>
        </authorList>
    </citation>
    <scope>NUCLEOTIDE SEQUENCE [LARGE SCALE GENOMIC DNA]</scope>
    <source>
        <strain evidence="17">ZcPV1_2008</strain>
    </source>
</reference>
<evidence type="ECO:0000313" key="18">
    <source>
        <dbReference type="Proteomes" id="UP000052089"/>
    </source>
</evidence>
<feature type="disulfide bond" evidence="15">
    <location>
        <begin position="19"/>
        <end position="25"/>
    </location>
</feature>
<protein>
    <recommendedName>
        <fullName evidence="15">Minor capsid protein L2</fullName>
    </recommendedName>
</protein>
<dbReference type="EMBL" id="HQ293213">
    <property type="protein sequence ID" value="ADZ74265.1"/>
    <property type="molecule type" value="Genomic_DNA"/>
</dbReference>
<dbReference type="OrthoDB" id="8047at10239"/>
<comment type="similarity">
    <text evidence="15">Belongs to the papillomaviridae L2 protein family.</text>
</comment>
<dbReference type="Proteomes" id="UP000052089">
    <property type="component" value="Segment"/>
</dbReference>
<keyword evidence="12 15" id="KW-0238">DNA-binding</keyword>
<evidence type="ECO:0000256" key="11">
    <source>
        <dbReference type="ARBA" id="ARBA00023120"/>
    </source>
</evidence>
<dbReference type="GO" id="GO:0005198">
    <property type="term" value="F:structural molecule activity"/>
    <property type="evidence" value="ECO:0007669"/>
    <property type="project" value="UniProtKB-UniRule"/>
</dbReference>
<comment type="subcellular location">
    <subcellularLocation>
        <location evidence="15">Virion</location>
    </subcellularLocation>
    <subcellularLocation>
        <location evidence="15">Host nucleus</location>
    </subcellularLocation>
</comment>
<evidence type="ECO:0000256" key="8">
    <source>
        <dbReference type="ARBA" id="ARBA00022921"/>
    </source>
</evidence>
<name>F2X1C7_9PAPI</name>
<comment type="function">
    <text evidence="15">Minor protein of the capsid that localizes along the inner surface of the virion, within the central cavities beneath the L1 pentamers. Plays a role in capsid stabilization through interaction with the major capsid protein L1. Once the virion enters the host cell, L2 escorts the genomic DNA into the nucleus by promoting escape from the endosomal compartments and traffic through the host Golgi network. Mechanistically, the C-terminus of L2 possesses a cell-penetrating peptide that protudes from the host endosome, interacts with host cytoplasmic retromer cargo and thereby mediates the capsid delivery to the host trans-Golgi network. Plays a role through its interaction with host dynein in the intracellular microtubule-dependent transport of viral capsid toward the nucleus. Mediates the viral genome import into the nucleus through binding to host importins. Once within the nucleus, L2 localizes viral genomes to host PML bodies in order to activate early gene expression for establishment of infection. Later on, promotes late gene expression by interacting with the viral E2 protein and by inhibiting its transcriptional activation functions. During virion assembly, encapsidates the genome by direct interaction with the viral DNA.</text>
</comment>
<keyword evidence="3 15" id="KW-0167">Capsid protein</keyword>
<evidence type="ECO:0000256" key="9">
    <source>
        <dbReference type="ARBA" id="ARBA00022952"/>
    </source>
</evidence>
<keyword evidence="7 15" id="KW-0946">Virion</keyword>
<comment type="PTM">
    <text evidence="15">Highly phosphorylated.</text>
</comment>
<keyword evidence="13 15" id="KW-1015">Disulfide bond</keyword>
<keyword evidence="5 15" id="KW-0945">Host-virus interaction</keyword>
<keyword evidence="14 15" id="KW-1160">Virus entry into host cell</keyword>
<evidence type="ECO:0000256" key="1">
    <source>
        <dbReference type="ARBA" id="ARBA00022524"/>
    </source>
</evidence>
<evidence type="ECO:0000256" key="14">
    <source>
        <dbReference type="ARBA" id="ARBA00023296"/>
    </source>
</evidence>
<evidence type="ECO:0000256" key="7">
    <source>
        <dbReference type="ARBA" id="ARBA00022844"/>
    </source>
</evidence>
<evidence type="ECO:0000256" key="15">
    <source>
        <dbReference type="HAMAP-Rule" id="MF_04003"/>
    </source>
</evidence>
<keyword evidence="4 15" id="KW-1048">Host nucleus</keyword>
<evidence type="ECO:0000256" key="13">
    <source>
        <dbReference type="ARBA" id="ARBA00023157"/>
    </source>
</evidence>
<keyword evidence="11 15" id="KW-1176">Cytoplasmic inwards viral transport</keyword>
<evidence type="ECO:0000256" key="2">
    <source>
        <dbReference type="ARBA" id="ARBA00022553"/>
    </source>
</evidence>
<dbReference type="InterPro" id="IPR000784">
    <property type="entry name" value="Late_L2"/>
</dbReference>
<feature type="region of interest" description="Disordered" evidence="16">
    <location>
        <begin position="71"/>
        <end position="93"/>
    </location>
</feature>
<comment type="caution">
    <text evidence="15">Lacks conserved residue(s) required for the propagation of feature annotation.</text>
</comment>
<dbReference type="GO" id="GO:0075732">
    <property type="term" value="P:viral penetration into host nucleus"/>
    <property type="evidence" value="ECO:0007669"/>
    <property type="project" value="UniProtKB-KW"/>
</dbReference>
<dbReference type="GO" id="GO:0075521">
    <property type="term" value="P:microtubule-dependent intracellular transport of viral material towards nucleus"/>
    <property type="evidence" value="ECO:0007669"/>
    <property type="project" value="UniProtKB-UniRule"/>
</dbReference>
<keyword evidence="6" id="KW-1040">Host Golgi apparatus</keyword>
<evidence type="ECO:0000256" key="10">
    <source>
        <dbReference type="ARBA" id="ARBA00023046"/>
    </source>
</evidence>
<evidence type="ECO:0000256" key="3">
    <source>
        <dbReference type="ARBA" id="ARBA00022561"/>
    </source>
</evidence>
<evidence type="ECO:0000313" key="17">
    <source>
        <dbReference type="EMBL" id="ADZ74265.1"/>
    </source>
</evidence>
<dbReference type="GO" id="GO:0046718">
    <property type="term" value="P:symbiont entry into host cell"/>
    <property type="evidence" value="ECO:0007669"/>
    <property type="project" value="UniProtKB-KW"/>
</dbReference>
<sequence>MARARRTKRANPTDLYKTCKAAGTCPPDVIPRVEGSTVADKILQIGGSAVFFGGLGIGTGAGRGGRIPYTPLGGRTGPAPARPGAVGPGGRGVRPPPVIIDTLGPGPVEAVRPTDPSIVPLVEASGDVTVDVVEVAAEVPTGIPRVPPGGSGGAPVVTSDASSVAVLELAPEPAVTARTSVSRSQFSNPAFEVAAQSSNAYGETSGSSVILVTHAEEGVSVGEEIELQVFRTSTPRTPDAPVRPRRGGYPRRFIEAVPVDDPIFLSSPQRLVTFDVVNPAYEDSFAFPLAPDEVRPAPDYAFRDVVHLGRPVYERGPSGRLRVSRPGVRRSIFTRSGTGVGSQVQFFHDVSSINPHEYLELDVLGEQSGTFDPHVAGEQSGASTDTLNLALQESYEVIDLSSIDSQSLESGHTSVLEEEEWLPVIRGRLVISTSGSRARAAPLALDLPLRAPAPVFDADYRDTGIYVDYPKDLGPPSPPLVPPLPGYSNYGGPDFYLHPSLRRRKRRKRRYLSSFVF</sequence>
<dbReference type="GeneID" id="10399586"/>
<keyword evidence="2 15" id="KW-0597">Phosphoprotein</keyword>
<keyword evidence="18" id="KW-1185">Reference proteome</keyword>
<dbReference type="HAMAP" id="MF_04003">
    <property type="entry name" value="PPV_L2"/>
    <property type="match status" value="1"/>
</dbReference>
<dbReference type="GO" id="GO:0042025">
    <property type="term" value="C:host cell nucleus"/>
    <property type="evidence" value="ECO:0007669"/>
    <property type="project" value="UniProtKB-SubCell"/>
</dbReference>
<comment type="subunit">
    <text evidence="15">Interacts with major capsid protein L1. Interacts with E2; this interaction inhibits E2 transcriptional activity but not the DNA replication function E2. Interacts with host HSPA8; this interaction is required for L2 nuclear translocation. Interacts with host importins KPNB2 and KPNB3. Forms a complex with importin alpha2-beta1 heterodimers via interaction with the importin alpha2 adapter. Interacts with host DYNLT1; this interaction is essential for virus intracellular transport during entry. Interacts (via C-terminus) with host retromer subunits VPS35 AND VPS29.</text>
</comment>
<dbReference type="RefSeq" id="YP_004346967.1">
    <property type="nucleotide sequence ID" value="NC_015325.1"/>
</dbReference>
<keyword evidence="10" id="KW-1039">Host endosome</keyword>
<keyword evidence="8 15" id="KW-0426">Late protein</keyword>
<keyword evidence="1 15" id="KW-1163">Viral penetration into host nucleus</keyword>
<dbReference type="GO" id="GO:0019028">
    <property type="term" value="C:viral capsid"/>
    <property type="evidence" value="ECO:0007669"/>
    <property type="project" value="UniProtKB-UniRule"/>
</dbReference>
<dbReference type="Pfam" id="PF00513">
    <property type="entry name" value="Late_protein_L2"/>
    <property type="match status" value="1"/>
</dbReference>
<evidence type="ECO:0000256" key="6">
    <source>
        <dbReference type="ARBA" id="ARBA00022812"/>
    </source>
</evidence>
<gene>
    <name evidence="15 17" type="primary">L2</name>
</gene>
<evidence type="ECO:0000256" key="12">
    <source>
        <dbReference type="ARBA" id="ARBA00023125"/>
    </source>
</evidence>
<dbReference type="KEGG" id="vg:10399586"/>
<evidence type="ECO:0000256" key="16">
    <source>
        <dbReference type="SAM" id="MobiDB-lite"/>
    </source>
</evidence>
<dbReference type="GO" id="GO:0043657">
    <property type="term" value="C:host cell"/>
    <property type="evidence" value="ECO:0007669"/>
    <property type="project" value="GOC"/>
</dbReference>